<comment type="caution">
    <text evidence="1">The sequence shown here is derived from an EMBL/GenBank/DDBJ whole genome shotgun (WGS) entry which is preliminary data.</text>
</comment>
<gene>
    <name evidence="1" type="ORF">HanXRQr2_Chr10g0441611</name>
</gene>
<dbReference type="Gramene" id="mRNA:HanXRQr2_Chr10g0441611">
    <property type="protein sequence ID" value="mRNA:HanXRQr2_Chr10g0441611"/>
    <property type="gene ID" value="HanXRQr2_Chr10g0441611"/>
</dbReference>
<evidence type="ECO:0000313" key="1">
    <source>
        <dbReference type="EMBL" id="KAF5786496.1"/>
    </source>
</evidence>
<accession>A0A9K3HYF3</accession>
<reference evidence="1" key="1">
    <citation type="journal article" date="2017" name="Nature">
        <title>The sunflower genome provides insights into oil metabolism, flowering and Asterid evolution.</title>
        <authorList>
            <person name="Badouin H."/>
            <person name="Gouzy J."/>
            <person name="Grassa C.J."/>
            <person name="Murat F."/>
            <person name="Staton S.E."/>
            <person name="Cottret L."/>
            <person name="Lelandais-Briere C."/>
            <person name="Owens G.L."/>
            <person name="Carrere S."/>
            <person name="Mayjonade B."/>
            <person name="Legrand L."/>
            <person name="Gill N."/>
            <person name="Kane N.C."/>
            <person name="Bowers J.E."/>
            <person name="Hubner S."/>
            <person name="Bellec A."/>
            <person name="Berard A."/>
            <person name="Berges H."/>
            <person name="Blanchet N."/>
            <person name="Boniface M.C."/>
            <person name="Brunel D."/>
            <person name="Catrice O."/>
            <person name="Chaidir N."/>
            <person name="Claudel C."/>
            <person name="Donnadieu C."/>
            <person name="Faraut T."/>
            <person name="Fievet G."/>
            <person name="Helmstetter N."/>
            <person name="King M."/>
            <person name="Knapp S.J."/>
            <person name="Lai Z."/>
            <person name="Le Paslier M.C."/>
            <person name="Lippi Y."/>
            <person name="Lorenzon L."/>
            <person name="Mandel J.R."/>
            <person name="Marage G."/>
            <person name="Marchand G."/>
            <person name="Marquand E."/>
            <person name="Bret-Mestries E."/>
            <person name="Morien E."/>
            <person name="Nambeesan S."/>
            <person name="Nguyen T."/>
            <person name="Pegot-Espagnet P."/>
            <person name="Pouilly N."/>
            <person name="Raftis F."/>
            <person name="Sallet E."/>
            <person name="Schiex T."/>
            <person name="Thomas J."/>
            <person name="Vandecasteele C."/>
            <person name="Vares D."/>
            <person name="Vear F."/>
            <person name="Vautrin S."/>
            <person name="Crespi M."/>
            <person name="Mangin B."/>
            <person name="Burke J.M."/>
            <person name="Salse J."/>
            <person name="Munos S."/>
            <person name="Vincourt P."/>
            <person name="Rieseberg L.H."/>
            <person name="Langlade N.B."/>
        </authorList>
    </citation>
    <scope>NUCLEOTIDE SEQUENCE</scope>
    <source>
        <tissue evidence="1">Leaves</tissue>
    </source>
</reference>
<proteinExistence type="predicted"/>
<sequence>MVMVASMDGSRQEVQVCSRWMRRKATSDGDGMKRLMIGAAFRSCEREFWYCLLSTFGIGGHLQN</sequence>
<dbReference type="AlphaFoldDB" id="A0A9K3HYF3"/>
<evidence type="ECO:0000313" key="2">
    <source>
        <dbReference type="Proteomes" id="UP000215914"/>
    </source>
</evidence>
<name>A0A9K3HYF3_HELAN</name>
<keyword evidence="2" id="KW-1185">Reference proteome</keyword>
<reference evidence="1" key="2">
    <citation type="submission" date="2020-06" db="EMBL/GenBank/DDBJ databases">
        <title>Helianthus annuus Genome sequencing and assembly Release 2.</title>
        <authorList>
            <person name="Gouzy J."/>
            <person name="Langlade N."/>
            <person name="Munos S."/>
        </authorList>
    </citation>
    <scope>NUCLEOTIDE SEQUENCE</scope>
    <source>
        <tissue evidence="1">Leaves</tissue>
    </source>
</reference>
<dbReference type="EMBL" id="MNCJ02000325">
    <property type="protein sequence ID" value="KAF5786496.1"/>
    <property type="molecule type" value="Genomic_DNA"/>
</dbReference>
<organism evidence="1 2">
    <name type="scientific">Helianthus annuus</name>
    <name type="common">Common sunflower</name>
    <dbReference type="NCBI Taxonomy" id="4232"/>
    <lineage>
        <taxon>Eukaryota</taxon>
        <taxon>Viridiplantae</taxon>
        <taxon>Streptophyta</taxon>
        <taxon>Embryophyta</taxon>
        <taxon>Tracheophyta</taxon>
        <taxon>Spermatophyta</taxon>
        <taxon>Magnoliopsida</taxon>
        <taxon>eudicotyledons</taxon>
        <taxon>Gunneridae</taxon>
        <taxon>Pentapetalae</taxon>
        <taxon>asterids</taxon>
        <taxon>campanulids</taxon>
        <taxon>Asterales</taxon>
        <taxon>Asteraceae</taxon>
        <taxon>Asteroideae</taxon>
        <taxon>Heliantheae alliance</taxon>
        <taxon>Heliantheae</taxon>
        <taxon>Helianthus</taxon>
    </lineage>
</organism>
<dbReference type="Proteomes" id="UP000215914">
    <property type="component" value="Unassembled WGS sequence"/>
</dbReference>
<protein>
    <submittedName>
        <fullName evidence="1">Uncharacterized protein</fullName>
    </submittedName>
</protein>